<dbReference type="Pfam" id="PF00756">
    <property type="entry name" value="Esterase"/>
    <property type="match status" value="1"/>
</dbReference>
<protein>
    <submittedName>
        <fullName evidence="2">Alpha/beta hydrolase-fold protein</fullName>
    </submittedName>
</protein>
<dbReference type="InterPro" id="IPR000801">
    <property type="entry name" value="Esterase-like"/>
</dbReference>
<dbReference type="SUPFAM" id="SSF53474">
    <property type="entry name" value="alpha/beta-Hydrolases"/>
    <property type="match status" value="1"/>
</dbReference>
<dbReference type="GO" id="GO:0016787">
    <property type="term" value="F:hydrolase activity"/>
    <property type="evidence" value="ECO:0007669"/>
    <property type="project" value="UniProtKB-KW"/>
</dbReference>
<dbReference type="PANTHER" id="PTHR48098">
    <property type="entry name" value="ENTEROCHELIN ESTERASE-RELATED"/>
    <property type="match status" value="1"/>
</dbReference>
<dbReference type="InterPro" id="IPR050583">
    <property type="entry name" value="Mycobacterial_A85_antigen"/>
</dbReference>
<dbReference type="EMBL" id="CP157355">
    <property type="protein sequence ID" value="XBM02263.1"/>
    <property type="molecule type" value="Genomic_DNA"/>
</dbReference>
<dbReference type="KEGG" id="cmav:ABHF33_08355"/>
<proteinExistence type="predicted"/>
<feature type="signal peptide" evidence="1">
    <location>
        <begin position="1"/>
        <end position="21"/>
    </location>
</feature>
<dbReference type="Gene3D" id="3.40.50.1820">
    <property type="entry name" value="alpha/beta hydrolase"/>
    <property type="match status" value="1"/>
</dbReference>
<feature type="chain" id="PRO_5043447950" evidence="1">
    <location>
        <begin position="22"/>
        <end position="453"/>
    </location>
</feature>
<organism evidence="2">
    <name type="scientific">Chitinibacter mangrovi</name>
    <dbReference type="NCBI Taxonomy" id="3153927"/>
    <lineage>
        <taxon>Bacteria</taxon>
        <taxon>Pseudomonadati</taxon>
        <taxon>Pseudomonadota</taxon>
        <taxon>Betaproteobacteria</taxon>
        <taxon>Neisseriales</taxon>
        <taxon>Chitinibacteraceae</taxon>
        <taxon>Chitinibacter</taxon>
    </lineage>
</organism>
<dbReference type="AlphaFoldDB" id="A0AAU7FF65"/>
<evidence type="ECO:0000256" key="1">
    <source>
        <dbReference type="SAM" id="SignalP"/>
    </source>
</evidence>
<keyword evidence="1" id="KW-0732">Signal</keyword>
<evidence type="ECO:0000313" key="2">
    <source>
        <dbReference type="EMBL" id="XBM02263.1"/>
    </source>
</evidence>
<gene>
    <name evidence="2" type="ORF">ABHF33_08355</name>
</gene>
<keyword evidence="2" id="KW-0378">Hydrolase</keyword>
<accession>A0AAU7FF65</accession>
<sequence>MKRSALLAFFALNFVAAHLFAAERVLLRENMDSDTSQWIGQKGDGSVPLFGQFIADPLGSDKKVLRFDKKVMGGDFFSKARFKAGKYRLSFDYLGTCPAKNCGGVIGISSDFPGRTTWLAGTAAGFPHTLRDSHQWQHYDLTVDAAFNFHLVLEHWVESAGAVGSVHFAGIELAALDEKGGVMAAGASTDYRNLTLESKVLQKPMRVQVYLPQGYDAKKKYPVLYWLPAFNNSESDALYNTGLGGLADELIAKGQLQPMIIVAPQADNSWYTNTASAPSERTFRSDRFGEGRYEDYLLDELIPWTEKQFAVDARPAARWIGGISMGGYGAVALALRHPTTFSRVGGHSPAILGAGRANYRFGEFVLNWLYPDAATRSVRDPMLLVKNAPLDGMQFWLDAGEQDFEILKESKDFAAQLKLRGAQYQFSSGAGGHDSFYWNEERLNRYLRFYGGI</sequence>
<name>A0AAU7FF65_9NEIS</name>
<dbReference type="RefSeq" id="WP_348946537.1">
    <property type="nucleotide sequence ID" value="NZ_CP157355.1"/>
</dbReference>
<dbReference type="InterPro" id="IPR029058">
    <property type="entry name" value="AB_hydrolase_fold"/>
</dbReference>
<reference evidence="2" key="1">
    <citation type="submission" date="2024-05" db="EMBL/GenBank/DDBJ databases">
        <authorList>
            <person name="Yang L."/>
            <person name="Pan L."/>
        </authorList>
    </citation>
    <scope>NUCLEOTIDE SEQUENCE</scope>
    <source>
        <strain evidence="2">FCG-7</strain>
    </source>
</reference>